<dbReference type="Proteomes" id="UP000827721">
    <property type="component" value="Unassembled WGS sequence"/>
</dbReference>
<organism evidence="2 3">
    <name type="scientific">Xanthoceras sorbifolium</name>
    <dbReference type="NCBI Taxonomy" id="99658"/>
    <lineage>
        <taxon>Eukaryota</taxon>
        <taxon>Viridiplantae</taxon>
        <taxon>Streptophyta</taxon>
        <taxon>Embryophyta</taxon>
        <taxon>Tracheophyta</taxon>
        <taxon>Spermatophyta</taxon>
        <taxon>Magnoliopsida</taxon>
        <taxon>eudicotyledons</taxon>
        <taxon>Gunneridae</taxon>
        <taxon>Pentapetalae</taxon>
        <taxon>rosids</taxon>
        <taxon>malvids</taxon>
        <taxon>Sapindales</taxon>
        <taxon>Sapindaceae</taxon>
        <taxon>Xanthoceroideae</taxon>
        <taxon>Xanthoceras</taxon>
    </lineage>
</organism>
<reference evidence="2 3" key="1">
    <citation type="submission" date="2021-02" db="EMBL/GenBank/DDBJ databases">
        <title>Plant Genome Project.</title>
        <authorList>
            <person name="Zhang R.-G."/>
        </authorList>
    </citation>
    <scope>NUCLEOTIDE SEQUENCE [LARGE SCALE GENOMIC DNA]</scope>
    <source>
        <tissue evidence="2">Leaves</tissue>
    </source>
</reference>
<evidence type="ECO:0000313" key="2">
    <source>
        <dbReference type="EMBL" id="KAH7575012.1"/>
    </source>
</evidence>
<dbReference type="EMBL" id="JAFEMO010000002">
    <property type="protein sequence ID" value="KAH7575012.1"/>
    <property type="molecule type" value="Genomic_DNA"/>
</dbReference>
<protein>
    <submittedName>
        <fullName evidence="2">Uncharacterized protein</fullName>
    </submittedName>
</protein>
<sequence length="196" mass="21583">MVSTNSSDAFLQQVQDPEEFLCLSSEGGGGEENDLSYWEFINTSEADADDGGGDDVNIDIDSLSLDSLETGLLVSLHSSLSSSIAIPQDTHFDTSLDLDQQRVGYQYRDDDDDDQEEDKGTHADEEDMYDDDGDGGYDLDDELVPRSVSGKLGRQRMRKLGKRGFAKMFNSKRSPFLFTKPGCVHGKHGLGLKHSC</sequence>
<evidence type="ECO:0000256" key="1">
    <source>
        <dbReference type="SAM" id="MobiDB-lite"/>
    </source>
</evidence>
<feature type="region of interest" description="Disordered" evidence="1">
    <location>
        <begin position="106"/>
        <end position="143"/>
    </location>
</feature>
<dbReference type="PANTHER" id="PTHR48213">
    <property type="entry name" value="VID27-LIKE PROTEIN"/>
    <property type="match status" value="1"/>
</dbReference>
<keyword evidence="3" id="KW-1185">Reference proteome</keyword>
<name>A0ABQ8IEC8_9ROSI</name>
<comment type="caution">
    <text evidence="2">The sequence shown here is derived from an EMBL/GenBank/DDBJ whole genome shotgun (WGS) entry which is preliminary data.</text>
</comment>
<proteinExistence type="predicted"/>
<evidence type="ECO:0000313" key="3">
    <source>
        <dbReference type="Proteomes" id="UP000827721"/>
    </source>
</evidence>
<accession>A0ABQ8IEC8</accession>
<gene>
    <name evidence="2" type="ORF">JRO89_XS02G0035300</name>
</gene>
<feature type="compositionally biased region" description="Acidic residues" evidence="1">
    <location>
        <begin position="124"/>
        <end position="142"/>
    </location>
</feature>
<dbReference type="PANTHER" id="PTHR48213:SF1">
    <property type="entry name" value="PROSTATIC SPERMINE-BINDING-LIKE PROTEIN"/>
    <property type="match status" value="1"/>
</dbReference>